<dbReference type="EC" id="2.7.7.38" evidence="5"/>
<dbReference type="GO" id="GO:0016020">
    <property type="term" value="C:membrane"/>
    <property type="evidence" value="ECO:0007669"/>
    <property type="project" value="UniProtKB-SubCell"/>
</dbReference>
<comment type="similarity">
    <text evidence="5">Belongs to the KdsB family.</text>
</comment>
<dbReference type="NCBIfam" id="TIGR00466">
    <property type="entry name" value="kdsB"/>
    <property type="match status" value="1"/>
</dbReference>
<evidence type="ECO:0000256" key="5">
    <source>
        <dbReference type="HAMAP-Rule" id="MF_00057"/>
    </source>
</evidence>
<dbReference type="SUPFAM" id="SSF53448">
    <property type="entry name" value="Nucleotide-diphospho-sugar transferases"/>
    <property type="match status" value="1"/>
</dbReference>
<keyword evidence="5" id="KW-0963">Cytoplasm</keyword>
<accession>A0A918K8R7</accession>
<reference evidence="6" key="2">
    <citation type="submission" date="2020-09" db="EMBL/GenBank/DDBJ databases">
        <authorList>
            <person name="Sun Q."/>
            <person name="Kim S."/>
        </authorList>
    </citation>
    <scope>NUCLEOTIDE SEQUENCE</scope>
    <source>
        <strain evidence="6">KCTC 22169</strain>
    </source>
</reference>
<dbReference type="GO" id="GO:0008690">
    <property type="term" value="F:3-deoxy-manno-octulosonate cytidylyltransferase activity"/>
    <property type="evidence" value="ECO:0007669"/>
    <property type="project" value="UniProtKB-UniRule"/>
</dbReference>
<evidence type="ECO:0000256" key="3">
    <source>
        <dbReference type="ARBA" id="ARBA00022695"/>
    </source>
</evidence>
<dbReference type="FunFam" id="3.90.550.10:FF:000011">
    <property type="entry name" value="3-deoxy-manno-octulosonate cytidylyltransferase"/>
    <property type="match status" value="1"/>
</dbReference>
<dbReference type="Gene3D" id="3.90.550.10">
    <property type="entry name" value="Spore Coat Polysaccharide Biosynthesis Protein SpsA, Chain A"/>
    <property type="match status" value="1"/>
</dbReference>
<comment type="caution">
    <text evidence="6">The sequence shown here is derived from an EMBL/GenBank/DDBJ whole genome shotgun (WGS) entry which is preliminary data.</text>
</comment>
<evidence type="ECO:0000256" key="1">
    <source>
        <dbReference type="ARBA" id="ARBA00004370"/>
    </source>
</evidence>
<dbReference type="InterPro" id="IPR029044">
    <property type="entry name" value="Nucleotide-diphossugar_trans"/>
</dbReference>
<dbReference type="AlphaFoldDB" id="A0A918K8R7"/>
<comment type="catalytic activity">
    <reaction evidence="5">
        <text>3-deoxy-alpha-D-manno-oct-2-ulosonate + CTP = CMP-3-deoxy-beta-D-manno-octulosonate + diphosphate</text>
        <dbReference type="Rhea" id="RHEA:23448"/>
        <dbReference type="ChEBI" id="CHEBI:33019"/>
        <dbReference type="ChEBI" id="CHEBI:37563"/>
        <dbReference type="ChEBI" id="CHEBI:85986"/>
        <dbReference type="ChEBI" id="CHEBI:85987"/>
        <dbReference type="EC" id="2.7.7.38"/>
    </reaction>
</comment>
<organism evidence="6 7">
    <name type="scientific">Saccharospirillum salsuginis</name>
    <dbReference type="NCBI Taxonomy" id="418750"/>
    <lineage>
        <taxon>Bacteria</taxon>
        <taxon>Pseudomonadati</taxon>
        <taxon>Pseudomonadota</taxon>
        <taxon>Gammaproteobacteria</taxon>
        <taxon>Oceanospirillales</taxon>
        <taxon>Saccharospirillaceae</taxon>
        <taxon>Saccharospirillum</taxon>
    </lineage>
</organism>
<comment type="pathway">
    <text evidence="5">Nucleotide-sugar biosynthesis; CMP-3-deoxy-D-manno-octulosonate biosynthesis; CMP-3-deoxy-D-manno-octulosonate from 3-deoxy-D-manno-octulosonate and CTP: step 1/1.</text>
</comment>
<evidence type="ECO:0000313" key="7">
    <source>
        <dbReference type="Proteomes" id="UP000626148"/>
    </source>
</evidence>
<keyword evidence="4 5" id="KW-0448">Lipopolysaccharide biosynthesis</keyword>
<keyword evidence="3 5" id="KW-0548">Nucleotidyltransferase</keyword>
<name>A0A918K8R7_9GAMM</name>
<dbReference type="HAMAP" id="MF_00057">
    <property type="entry name" value="KdsB"/>
    <property type="match status" value="1"/>
</dbReference>
<dbReference type="CDD" id="cd02517">
    <property type="entry name" value="CMP-KDO-Synthetase"/>
    <property type="match status" value="1"/>
</dbReference>
<evidence type="ECO:0000256" key="4">
    <source>
        <dbReference type="ARBA" id="ARBA00022985"/>
    </source>
</evidence>
<sequence length="251" mass="27831">MAKVIMIPARFGSSRLPGKPLLDIAGQPMVVRVAEAARDAGFDRVVVATDDRRILEAVEQAGHNAVMTRSDHPSGTDRLQEAADQLSLSAQDIVVNLQGDEPLMPLENLRQVAQLLEDHLEADVATLYEPITSIEQRNNPNAVKLVQRLDGQVLYFSRSAIPHDRDSSESDDSRLWKRHIGLYAYRKSALDAFVAWPESQLERLEKLEQLRFMEQGGVIVAAEAAQSVPAGVDTQADLDTVRHWFNTRGSS</sequence>
<dbReference type="NCBIfam" id="NF003950">
    <property type="entry name" value="PRK05450.1-3"/>
    <property type="match status" value="1"/>
</dbReference>
<dbReference type="NCBIfam" id="NF009905">
    <property type="entry name" value="PRK13368.1"/>
    <property type="match status" value="1"/>
</dbReference>
<dbReference type="PANTHER" id="PTHR42866">
    <property type="entry name" value="3-DEOXY-MANNO-OCTULOSONATE CYTIDYLYLTRANSFERASE"/>
    <property type="match status" value="1"/>
</dbReference>
<dbReference type="NCBIfam" id="NF003952">
    <property type="entry name" value="PRK05450.1-5"/>
    <property type="match status" value="1"/>
</dbReference>
<dbReference type="GO" id="GO:0009103">
    <property type="term" value="P:lipopolysaccharide biosynthetic process"/>
    <property type="evidence" value="ECO:0007669"/>
    <property type="project" value="UniProtKB-UniRule"/>
</dbReference>
<evidence type="ECO:0000256" key="2">
    <source>
        <dbReference type="ARBA" id="ARBA00022679"/>
    </source>
</evidence>
<reference evidence="6" key="1">
    <citation type="journal article" date="2014" name="Int. J. Syst. Evol. Microbiol.">
        <title>Complete genome sequence of Corynebacterium casei LMG S-19264T (=DSM 44701T), isolated from a smear-ripened cheese.</title>
        <authorList>
            <consortium name="US DOE Joint Genome Institute (JGI-PGF)"/>
            <person name="Walter F."/>
            <person name="Albersmeier A."/>
            <person name="Kalinowski J."/>
            <person name="Ruckert C."/>
        </authorList>
    </citation>
    <scope>NUCLEOTIDE SEQUENCE</scope>
    <source>
        <strain evidence="6">KCTC 22169</strain>
    </source>
</reference>
<protein>
    <recommendedName>
        <fullName evidence="5">3-deoxy-manno-octulosonate cytidylyltransferase</fullName>
        <ecNumber evidence="5">2.7.7.38</ecNumber>
    </recommendedName>
    <alternativeName>
        <fullName evidence="5">CMP-2-keto-3-deoxyoctulosonic acid synthase</fullName>
        <shortName evidence="5">CKS</shortName>
        <shortName evidence="5">CMP-KDO synthase</shortName>
    </alternativeName>
</protein>
<dbReference type="GO" id="GO:0005829">
    <property type="term" value="C:cytosol"/>
    <property type="evidence" value="ECO:0007669"/>
    <property type="project" value="TreeGrafter"/>
</dbReference>
<comment type="subcellular location">
    <subcellularLocation>
        <location evidence="5">Cytoplasm</location>
    </subcellularLocation>
    <subcellularLocation>
        <location evidence="1">Membrane</location>
    </subcellularLocation>
</comment>
<dbReference type="Proteomes" id="UP000626148">
    <property type="component" value="Unassembled WGS sequence"/>
</dbReference>
<comment type="function">
    <text evidence="5">Activates KDO (a required 8-carbon sugar) for incorporation into bacterial lipopolysaccharide in Gram-negative bacteria.</text>
</comment>
<gene>
    <name evidence="5 6" type="primary">kdsB</name>
    <name evidence="6" type="ORF">GCM10007392_18850</name>
</gene>
<dbReference type="InterPro" id="IPR003329">
    <property type="entry name" value="Cytidylyl_trans"/>
</dbReference>
<evidence type="ECO:0000313" key="6">
    <source>
        <dbReference type="EMBL" id="GGX51785.1"/>
    </source>
</evidence>
<dbReference type="EMBL" id="BMXR01000004">
    <property type="protein sequence ID" value="GGX51785.1"/>
    <property type="molecule type" value="Genomic_DNA"/>
</dbReference>
<dbReference type="PANTHER" id="PTHR42866:SF2">
    <property type="entry name" value="3-DEOXY-MANNO-OCTULOSONATE CYTIDYLYLTRANSFERASE, MITOCHONDRIAL"/>
    <property type="match status" value="1"/>
</dbReference>
<dbReference type="Pfam" id="PF02348">
    <property type="entry name" value="CTP_transf_3"/>
    <property type="match status" value="1"/>
</dbReference>
<keyword evidence="7" id="KW-1185">Reference proteome</keyword>
<dbReference type="InterPro" id="IPR004528">
    <property type="entry name" value="KdsB"/>
</dbReference>
<dbReference type="RefSeq" id="WP_189608293.1">
    <property type="nucleotide sequence ID" value="NZ_BMXR01000004.1"/>
</dbReference>
<keyword evidence="2 5" id="KW-0808">Transferase</keyword>
<dbReference type="GO" id="GO:0033468">
    <property type="term" value="P:CMP-keto-3-deoxy-D-manno-octulosonic acid biosynthetic process"/>
    <property type="evidence" value="ECO:0007669"/>
    <property type="project" value="UniProtKB-UniRule"/>
</dbReference>
<proteinExistence type="inferred from homology"/>